<accession>A0ABS4YYP1</accession>
<dbReference type="EMBL" id="JAGIOI010000001">
    <property type="protein sequence ID" value="MBP2413562.1"/>
    <property type="molecule type" value="Genomic_DNA"/>
</dbReference>
<keyword evidence="1" id="KW-0472">Membrane</keyword>
<feature type="transmembrane region" description="Helical" evidence="1">
    <location>
        <begin position="95"/>
        <end position="114"/>
    </location>
</feature>
<name>A0ABS4YYP1_9MICC</name>
<feature type="transmembrane region" description="Helical" evidence="1">
    <location>
        <begin position="42"/>
        <end position="74"/>
    </location>
</feature>
<keyword evidence="1" id="KW-1133">Transmembrane helix</keyword>
<evidence type="ECO:0000256" key="1">
    <source>
        <dbReference type="SAM" id="Phobius"/>
    </source>
</evidence>
<gene>
    <name evidence="2" type="ORF">JOF48_002361</name>
</gene>
<sequence length="154" mass="16451">MENEQLENEQDARAALAAVDEARASAAGLLVTPWWYHVVLGLLVSGLVALLGLASLPVLLVGLVLYFVGLFGLVQAYKKKYGVWKSGLSGGKGTVVAYRLMGVYFAAAAVAAGFGRLTDLVWPVWLVVAVMFGATVVLGRQYDVALRDELRNAP</sequence>
<evidence type="ECO:0000313" key="3">
    <source>
        <dbReference type="Proteomes" id="UP000711614"/>
    </source>
</evidence>
<keyword evidence="3" id="KW-1185">Reference proteome</keyword>
<dbReference type="Proteomes" id="UP000711614">
    <property type="component" value="Unassembled WGS sequence"/>
</dbReference>
<feature type="transmembrane region" description="Helical" evidence="1">
    <location>
        <begin position="120"/>
        <end position="139"/>
    </location>
</feature>
<evidence type="ECO:0000313" key="2">
    <source>
        <dbReference type="EMBL" id="MBP2413562.1"/>
    </source>
</evidence>
<comment type="caution">
    <text evidence="2">The sequence shown here is derived from an EMBL/GenBank/DDBJ whole genome shotgun (WGS) entry which is preliminary data.</text>
</comment>
<evidence type="ECO:0008006" key="4">
    <source>
        <dbReference type="Google" id="ProtNLM"/>
    </source>
</evidence>
<proteinExistence type="predicted"/>
<reference evidence="2 3" key="1">
    <citation type="submission" date="2021-03" db="EMBL/GenBank/DDBJ databases">
        <title>Sequencing the genomes of 1000 actinobacteria strains.</title>
        <authorList>
            <person name="Klenk H.-P."/>
        </authorList>
    </citation>
    <scope>NUCLEOTIDE SEQUENCE [LARGE SCALE GENOMIC DNA]</scope>
    <source>
        <strain evidence="2 3">DSM 16005</strain>
    </source>
</reference>
<organism evidence="2 3">
    <name type="scientific">Arthrobacter stackebrandtii</name>
    <dbReference type="NCBI Taxonomy" id="272161"/>
    <lineage>
        <taxon>Bacteria</taxon>
        <taxon>Bacillati</taxon>
        <taxon>Actinomycetota</taxon>
        <taxon>Actinomycetes</taxon>
        <taxon>Micrococcales</taxon>
        <taxon>Micrococcaceae</taxon>
        <taxon>Arthrobacter</taxon>
    </lineage>
</organism>
<dbReference type="RefSeq" id="WP_209680950.1">
    <property type="nucleotide sequence ID" value="NZ_JAGIOI010000001.1"/>
</dbReference>
<keyword evidence="1" id="KW-0812">Transmembrane</keyword>
<protein>
    <recommendedName>
        <fullName evidence="4">ATP synthase subunit I</fullName>
    </recommendedName>
</protein>